<dbReference type="InterPro" id="IPR051610">
    <property type="entry name" value="GPI/OXD"/>
</dbReference>
<accession>A0A2T2P9G8</accession>
<evidence type="ECO:0000313" key="3">
    <source>
        <dbReference type="EMBL" id="PSN74303.1"/>
    </source>
</evidence>
<name>A0A2T2P9G8_CORCC</name>
<keyword evidence="1" id="KW-0479">Metal-binding</keyword>
<evidence type="ECO:0000256" key="1">
    <source>
        <dbReference type="ARBA" id="ARBA00022723"/>
    </source>
</evidence>
<dbReference type="EMBL" id="KZ678128">
    <property type="protein sequence ID" value="PSN74303.1"/>
    <property type="molecule type" value="Genomic_DNA"/>
</dbReference>
<feature type="domain" description="Cupin type-2" evidence="2">
    <location>
        <begin position="50"/>
        <end position="118"/>
    </location>
</feature>
<dbReference type="Pfam" id="PF07883">
    <property type="entry name" value="Cupin_2"/>
    <property type="match status" value="1"/>
</dbReference>
<dbReference type="GO" id="GO:0046872">
    <property type="term" value="F:metal ion binding"/>
    <property type="evidence" value="ECO:0007669"/>
    <property type="project" value="UniProtKB-KW"/>
</dbReference>
<keyword evidence="4" id="KW-1185">Reference proteome</keyword>
<dbReference type="Gene3D" id="2.60.120.10">
    <property type="entry name" value="Jelly Rolls"/>
    <property type="match status" value="1"/>
</dbReference>
<reference evidence="3 4" key="1">
    <citation type="journal article" date="2018" name="Front. Microbiol.">
        <title>Genome-Wide Analysis of Corynespora cassiicola Leaf Fall Disease Putative Effectors.</title>
        <authorList>
            <person name="Lopez D."/>
            <person name="Ribeiro S."/>
            <person name="Label P."/>
            <person name="Fumanal B."/>
            <person name="Venisse J.S."/>
            <person name="Kohler A."/>
            <person name="de Oliveira R.R."/>
            <person name="Labutti K."/>
            <person name="Lipzen A."/>
            <person name="Lail K."/>
            <person name="Bauer D."/>
            <person name="Ohm R.A."/>
            <person name="Barry K.W."/>
            <person name="Spatafora J."/>
            <person name="Grigoriev I.V."/>
            <person name="Martin F.M."/>
            <person name="Pujade-Renaud V."/>
        </authorList>
    </citation>
    <scope>NUCLEOTIDE SEQUENCE [LARGE SCALE GENOMIC DNA]</scope>
    <source>
        <strain evidence="3 4">Philippines</strain>
    </source>
</reference>
<dbReference type="PANTHER" id="PTHR35848:SF6">
    <property type="entry name" value="CUPIN TYPE-2 DOMAIN-CONTAINING PROTEIN"/>
    <property type="match status" value="1"/>
</dbReference>
<dbReference type="OrthoDB" id="445803at2759"/>
<sequence>MTPPLILHSEDIANTPSECFPSSVTGGKVTWKTLMSEPKTSTNTFTSGIATCEPGDGHLKLHRHKQAELYHVTEGRGIVYIDGKEHEVAKGSVVFIPGDAEHGIRNTGEENLVWLYVFATDGFGDVVYRFSEEQPKAKL</sequence>
<dbReference type="InterPro" id="IPR013096">
    <property type="entry name" value="Cupin_2"/>
</dbReference>
<evidence type="ECO:0000259" key="2">
    <source>
        <dbReference type="Pfam" id="PF07883"/>
    </source>
</evidence>
<dbReference type="SUPFAM" id="SSF51182">
    <property type="entry name" value="RmlC-like cupins"/>
    <property type="match status" value="1"/>
</dbReference>
<organism evidence="3 4">
    <name type="scientific">Corynespora cassiicola Philippines</name>
    <dbReference type="NCBI Taxonomy" id="1448308"/>
    <lineage>
        <taxon>Eukaryota</taxon>
        <taxon>Fungi</taxon>
        <taxon>Dikarya</taxon>
        <taxon>Ascomycota</taxon>
        <taxon>Pezizomycotina</taxon>
        <taxon>Dothideomycetes</taxon>
        <taxon>Pleosporomycetidae</taxon>
        <taxon>Pleosporales</taxon>
        <taxon>Corynesporascaceae</taxon>
        <taxon>Corynespora</taxon>
    </lineage>
</organism>
<dbReference type="PANTHER" id="PTHR35848">
    <property type="entry name" value="OXALATE-BINDING PROTEIN"/>
    <property type="match status" value="1"/>
</dbReference>
<dbReference type="InterPro" id="IPR014710">
    <property type="entry name" value="RmlC-like_jellyroll"/>
</dbReference>
<protein>
    <submittedName>
        <fullName evidence="3">RmlC-like cupin</fullName>
    </submittedName>
</protein>
<evidence type="ECO:0000313" key="4">
    <source>
        <dbReference type="Proteomes" id="UP000240883"/>
    </source>
</evidence>
<dbReference type="Proteomes" id="UP000240883">
    <property type="component" value="Unassembled WGS sequence"/>
</dbReference>
<dbReference type="AlphaFoldDB" id="A0A2T2P9G8"/>
<gene>
    <name evidence="3" type="ORF">BS50DRAFT_567159</name>
</gene>
<proteinExistence type="predicted"/>
<dbReference type="InterPro" id="IPR011051">
    <property type="entry name" value="RmlC_Cupin_sf"/>
</dbReference>